<dbReference type="InterPro" id="IPR003018">
    <property type="entry name" value="GAF"/>
</dbReference>
<evidence type="ECO:0000313" key="7">
    <source>
        <dbReference type="Proteomes" id="UP000007880"/>
    </source>
</evidence>
<dbReference type="PANTHER" id="PTHR45569:SF1">
    <property type="entry name" value="SENSOR PROTEIN KDPD"/>
    <property type="match status" value="1"/>
</dbReference>
<dbReference type="InterPro" id="IPR004358">
    <property type="entry name" value="Sig_transdc_His_kin-like_C"/>
</dbReference>
<accession>I0I617</accession>
<dbReference type="STRING" id="926550.CLDAP_26650"/>
<dbReference type="SUPFAM" id="SSF55874">
    <property type="entry name" value="ATPase domain of HSP90 chaperone/DNA topoisomerase II/histidine kinase"/>
    <property type="match status" value="1"/>
</dbReference>
<dbReference type="RefSeq" id="WP_014433934.1">
    <property type="nucleotide sequence ID" value="NC_017079.1"/>
</dbReference>
<comment type="catalytic activity">
    <reaction evidence="1">
        <text>ATP + protein L-histidine = ADP + protein N-phospho-L-histidine.</text>
        <dbReference type="EC" id="2.7.13.3"/>
    </reaction>
</comment>
<dbReference type="HOGENOM" id="CLU_279879_0_0_0"/>
<dbReference type="eggNOG" id="COG2205">
    <property type="taxonomic scope" value="Bacteria"/>
</dbReference>
<dbReference type="Gene3D" id="3.30.565.10">
    <property type="entry name" value="Histidine kinase-like ATPase, C-terminal domain"/>
    <property type="match status" value="1"/>
</dbReference>
<dbReference type="Proteomes" id="UP000007880">
    <property type="component" value="Chromosome"/>
</dbReference>
<gene>
    <name evidence="6" type="ordered locus">CLDAP_26650</name>
</gene>
<keyword evidence="3" id="KW-0418">Kinase</keyword>
<dbReference type="GO" id="GO:0005886">
    <property type="term" value="C:plasma membrane"/>
    <property type="evidence" value="ECO:0007669"/>
    <property type="project" value="TreeGrafter"/>
</dbReference>
<dbReference type="Gene3D" id="3.30.450.40">
    <property type="match status" value="4"/>
</dbReference>
<dbReference type="PRINTS" id="PR00344">
    <property type="entry name" value="BCTRLSENSOR"/>
</dbReference>
<dbReference type="InterPro" id="IPR003594">
    <property type="entry name" value="HATPase_dom"/>
</dbReference>
<dbReference type="GO" id="GO:0000155">
    <property type="term" value="F:phosphorelay sensor kinase activity"/>
    <property type="evidence" value="ECO:0007669"/>
    <property type="project" value="TreeGrafter"/>
</dbReference>
<dbReference type="PROSITE" id="PS50109">
    <property type="entry name" value="HIS_KIN"/>
    <property type="match status" value="1"/>
</dbReference>
<evidence type="ECO:0000313" key="6">
    <source>
        <dbReference type="EMBL" id="BAM00705.1"/>
    </source>
</evidence>
<dbReference type="OrthoDB" id="9764438at2"/>
<evidence type="ECO:0000259" key="5">
    <source>
        <dbReference type="PROSITE" id="PS50109"/>
    </source>
</evidence>
<dbReference type="eggNOG" id="COG2203">
    <property type="taxonomic scope" value="Bacteria"/>
</dbReference>
<evidence type="ECO:0000256" key="4">
    <source>
        <dbReference type="ARBA" id="ARBA00023012"/>
    </source>
</evidence>
<dbReference type="EMBL" id="AP012337">
    <property type="protein sequence ID" value="BAM00705.1"/>
    <property type="molecule type" value="Genomic_DNA"/>
</dbReference>
<proteinExistence type="predicted"/>
<keyword evidence="4" id="KW-0902">Two-component regulatory system</keyword>
<evidence type="ECO:0000256" key="2">
    <source>
        <dbReference type="ARBA" id="ARBA00012438"/>
    </source>
</evidence>
<keyword evidence="7" id="KW-1185">Reference proteome</keyword>
<dbReference type="InterPro" id="IPR036890">
    <property type="entry name" value="HATPase_C_sf"/>
</dbReference>
<dbReference type="InterPro" id="IPR029016">
    <property type="entry name" value="GAF-like_dom_sf"/>
</dbReference>
<evidence type="ECO:0000256" key="3">
    <source>
        <dbReference type="ARBA" id="ARBA00022777"/>
    </source>
</evidence>
<dbReference type="KEGG" id="cap:CLDAP_26650"/>
<name>I0I617_CALAS</name>
<dbReference type="Pfam" id="PF13185">
    <property type="entry name" value="GAF_2"/>
    <property type="match status" value="3"/>
</dbReference>
<dbReference type="AlphaFoldDB" id="I0I617"/>
<reference evidence="6 7" key="1">
    <citation type="submission" date="2012-02" db="EMBL/GenBank/DDBJ databases">
        <title>Complete genome sequence of Caldilinea aerophila DSM 14535 (= NBRC 102666).</title>
        <authorList>
            <person name="Oguchi A."/>
            <person name="Hosoyama A."/>
            <person name="Sekine M."/>
            <person name="Fukai R."/>
            <person name="Kato Y."/>
            <person name="Nakamura S."/>
            <person name="Hanada S."/>
            <person name="Yamazaki S."/>
            <person name="Fujita N."/>
        </authorList>
    </citation>
    <scope>NUCLEOTIDE SEQUENCE [LARGE SCALE GENOMIC DNA]</scope>
    <source>
        <strain evidence="7">DSM 14535 / JCM 11387 / NBRC 104270 / STL-6-O1</strain>
    </source>
</reference>
<dbReference type="SMART" id="SM00387">
    <property type="entry name" value="HATPase_c"/>
    <property type="match status" value="1"/>
</dbReference>
<protein>
    <recommendedName>
        <fullName evidence="2">histidine kinase</fullName>
        <ecNumber evidence="2">2.7.13.3</ecNumber>
    </recommendedName>
</protein>
<dbReference type="InterPro" id="IPR005467">
    <property type="entry name" value="His_kinase_dom"/>
</dbReference>
<keyword evidence="3" id="KW-0808">Transferase</keyword>
<dbReference type="EC" id="2.7.13.3" evidence="2"/>
<dbReference type="PANTHER" id="PTHR45569">
    <property type="entry name" value="SENSOR PROTEIN KDPD"/>
    <property type="match status" value="1"/>
</dbReference>
<dbReference type="Pfam" id="PF02518">
    <property type="entry name" value="HATPase_c"/>
    <property type="match status" value="1"/>
</dbReference>
<dbReference type="InterPro" id="IPR052023">
    <property type="entry name" value="Histidine_kinase_KdpD"/>
</dbReference>
<dbReference type="SMART" id="SM00065">
    <property type="entry name" value="GAF"/>
    <property type="match status" value="4"/>
</dbReference>
<organism evidence="6 7">
    <name type="scientific">Caldilinea aerophila (strain DSM 14535 / JCM 11387 / NBRC 104270 / STL-6-O1)</name>
    <dbReference type="NCBI Taxonomy" id="926550"/>
    <lineage>
        <taxon>Bacteria</taxon>
        <taxon>Bacillati</taxon>
        <taxon>Chloroflexota</taxon>
        <taxon>Caldilineae</taxon>
        <taxon>Caldilineales</taxon>
        <taxon>Caldilineaceae</taxon>
        <taxon>Caldilinea</taxon>
    </lineage>
</organism>
<evidence type="ECO:0000256" key="1">
    <source>
        <dbReference type="ARBA" id="ARBA00000085"/>
    </source>
</evidence>
<sequence length="1124" mass="127691">MDTEDAPEFLSELERNARKYKKLVLALRRTQEISREIEHSSTFTIAEILTRLLPHYVTAFEAQRGFVARRPAHHAQGQRFEVIATEPALSDIHEIASSERLEEMVNVGGSRILNTQTNNGPIPELSAFGARSAVLASFRALDHVYLVGLLDKVGAEQYPFLAGDRRVLESLLSLLAMGVRSVERRQRELRIIQEISEQIAASQGAMEGNDQLWRKIAQGAAEVSVTQIAGVYAYNAARGRLEPRCTWDHERMAVIGGGAPLPLDSRSLNATAARSLRPIYLPDVLASEEIFLATAAETGVRSAYCTPLFSRGELVGTLYVGSKRLDGVGKPQREAIDRLAPHVAIALHNAQLLEQLQKVHEIDDDVIEIQQAIADVLQEEKQDQQLADVLARFFPPQSDFFVASYDPATHEVHLRIVHEKGVRIDNLAHHPHYRPRRIGERRGLLEYMFYRDLPVLDVPNFPEWEDAHEIEEGFRNDMQCCLIKTLKYGGQRTGWIGFRNFTRPESFSDRHRILLERIADHIAIVQHNARLYEQRIRDLKAVSEFQTRITRLSRTEREEINSVAEEVRRTLRELGVHTGDFYIALYDESRNLLRVPVCYEYDRALTKEEREQRPAYCTRPLEKRNGLVEWVLRHNQPVFAPNRAAIERWREQGVMDLPEAACCWLGVPMRVRNQPVGVIALRSFMNENVFTELHVPLLQTIADQAAITLENARLFQNLHSQQNALLRTSRAIAAEGGDDRDSVLRIILEQAVRVTESHLGMLYLKRGEILELHSIYPSSEEKRIRTRFATIPLSQPGIMTLAVREKRAVLETDVTNAKAYLDVSDGVTRSELAVVLFRGGKRTGDVIGVLNVEHKEVGGLNDHHRSLLISLAQLAVSAIQNAEKSADRRRLYTIAVMGAYSADVIHDVKQEISTIRWAVDRLRRCPDLPPDARADLKEIDDATARMRVPDISATERALWSADIQRNCSPLDAVIAEEVKSFRQKIEKERQIDINIELNLDCNETYVSIHEEWLRRMIRHYLYNALKHLDLRKGNRHKPHIAVRTSKKADKAIIFVEDNGRGVREEIRARLFSWEIDHGDEPPGRGLLLVRLIAEVHRGEAWLERSEPGKGACFAFSLPVAAEVG</sequence>
<feature type="domain" description="Histidine kinase" evidence="5">
    <location>
        <begin position="903"/>
        <end position="1121"/>
    </location>
</feature>
<dbReference type="SUPFAM" id="SSF55781">
    <property type="entry name" value="GAF domain-like"/>
    <property type="match status" value="4"/>
</dbReference>